<organism evidence="7 8">
    <name type="scientific">Pelagerythrobacter marinus</name>
    <dbReference type="NCBI Taxonomy" id="538382"/>
    <lineage>
        <taxon>Bacteria</taxon>
        <taxon>Pseudomonadati</taxon>
        <taxon>Pseudomonadota</taxon>
        <taxon>Alphaproteobacteria</taxon>
        <taxon>Sphingomonadales</taxon>
        <taxon>Erythrobacteraceae</taxon>
        <taxon>Pelagerythrobacter</taxon>
    </lineage>
</organism>
<evidence type="ECO:0000256" key="6">
    <source>
        <dbReference type="RuleBase" id="RU361135"/>
    </source>
</evidence>
<keyword evidence="1 5" id="KW-0673">Quorum sensing</keyword>
<comment type="catalytic activity">
    <reaction evidence="6">
        <text>a fatty acyl-[ACP] + S-adenosyl-L-methionine = an N-acyl-L-homoserine lactone + S-methyl-5'-thioadenosine + holo-[ACP] + H(+)</text>
        <dbReference type="Rhea" id="RHEA:10096"/>
        <dbReference type="Rhea" id="RHEA-COMP:9685"/>
        <dbReference type="Rhea" id="RHEA-COMP:14125"/>
        <dbReference type="ChEBI" id="CHEBI:15378"/>
        <dbReference type="ChEBI" id="CHEBI:17509"/>
        <dbReference type="ChEBI" id="CHEBI:55474"/>
        <dbReference type="ChEBI" id="CHEBI:59789"/>
        <dbReference type="ChEBI" id="CHEBI:64479"/>
        <dbReference type="ChEBI" id="CHEBI:138651"/>
        <dbReference type="EC" id="2.3.1.184"/>
    </reaction>
</comment>
<evidence type="ECO:0000256" key="3">
    <source>
        <dbReference type="ARBA" id="ARBA00022691"/>
    </source>
</evidence>
<evidence type="ECO:0000256" key="1">
    <source>
        <dbReference type="ARBA" id="ARBA00022654"/>
    </source>
</evidence>
<proteinExistence type="inferred from homology"/>
<dbReference type="PANTHER" id="PTHR39322">
    <property type="entry name" value="ACYL-HOMOSERINE-LACTONE SYNTHASE"/>
    <property type="match status" value="1"/>
</dbReference>
<evidence type="ECO:0000256" key="5">
    <source>
        <dbReference type="PROSITE-ProRule" id="PRU00533"/>
    </source>
</evidence>
<name>A0ABW9UY82_9SPHN</name>
<evidence type="ECO:0000313" key="7">
    <source>
        <dbReference type="EMBL" id="MXO69784.1"/>
    </source>
</evidence>
<dbReference type="Pfam" id="PF00765">
    <property type="entry name" value="Autoind_synth"/>
    <property type="match status" value="1"/>
</dbReference>
<evidence type="ECO:0000313" key="8">
    <source>
        <dbReference type="Proteomes" id="UP000444401"/>
    </source>
</evidence>
<evidence type="ECO:0000256" key="2">
    <source>
        <dbReference type="ARBA" id="ARBA00022679"/>
    </source>
</evidence>
<dbReference type="InterPro" id="IPR001690">
    <property type="entry name" value="Autoind_synthase"/>
</dbReference>
<dbReference type="RefSeq" id="WP_119082084.1">
    <property type="nucleotide sequence ID" value="NZ_WTYO01000007.1"/>
</dbReference>
<protein>
    <recommendedName>
        <fullName evidence="6">Acyl-homoserine-lactone synthase</fullName>
        <ecNumber evidence="6">2.3.1.184</ecNumber>
    </recommendedName>
    <alternativeName>
        <fullName evidence="6">Autoinducer synthesis protein</fullName>
    </alternativeName>
</protein>
<dbReference type="PROSITE" id="PS51187">
    <property type="entry name" value="AUTOINDUCER_SYNTH_2"/>
    <property type="match status" value="1"/>
</dbReference>
<dbReference type="PANTHER" id="PTHR39322:SF1">
    <property type="entry name" value="ISOVALERYL-HOMOSERINE LACTONE SYNTHASE"/>
    <property type="match status" value="1"/>
</dbReference>
<dbReference type="InterPro" id="IPR016181">
    <property type="entry name" value="Acyl_CoA_acyltransferase"/>
</dbReference>
<sequence>MQNHTSPADPVLRTMFAARKRVFVDLLKWDVPVLEGVYEIDQFDTSEASYVILTDDKDSHRASARLLKTDRAHILGELFPSLCDGPVPVREDFREITRFCIEPTLPRLERRAARDELVTALADHALIAGIGAYTAVATPNWFRQIAKFGWRCRALGPGSRIGDENLIALQIDIDAGTSADLACGGVYRQASYRVVDYELEIAA</sequence>
<evidence type="ECO:0000256" key="4">
    <source>
        <dbReference type="ARBA" id="ARBA00022929"/>
    </source>
</evidence>
<dbReference type="EMBL" id="WTYO01000007">
    <property type="protein sequence ID" value="MXO69784.1"/>
    <property type="molecule type" value="Genomic_DNA"/>
</dbReference>
<dbReference type="EC" id="2.3.1.184" evidence="6"/>
<dbReference type="PRINTS" id="PR01549">
    <property type="entry name" value="AUTOINDCRSYN"/>
</dbReference>
<dbReference type="Gene3D" id="3.40.630.30">
    <property type="match status" value="1"/>
</dbReference>
<comment type="caution">
    <text evidence="7">The sequence shown here is derived from an EMBL/GenBank/DDBJ whole genome shotgun (WGS) entry which is preliminary data.</text>
</comment>
<keyword evidence="8" id="KW-1185">Reference proteome</keyword>
<dbReference type="SUPFAM" id="SSF55729">
    <property type="entry name" value="Acyl-CoA N-acyltransferases (Nat)"/>
    <property type="match status" value="1"/>
</dbReference>
<keyword evidence="2 6" id="KW-0808">Transferase</keyword>
<reference evidence="7 8" key="1">
    <citation type="submission" date="2019-12" db="EMBL/GenBank/DDBJ databases">
        <title>Genomic-based taxomic classification of the family Erythrobacteraceae.</title>
        <authorList>
            <person name="Xu L."/>
        </authorList>
    </citation>
    <scope>NUCLEOTIDE SEQUENCE [LARGE SCALE GENOMIC DNA]</scope>
    <source>
        <strain evidence="7 8">H32</strain>
    </source>
</reference>
<dbReference type="Proteomes" id="UP000444401">
    <property type="component" value="Unassembled WGS sequence"/>
</dbReference>
<gene>
    <name evidence="7" type="ORF">GRI72_13245</name>
</gene>
<keyword evidence="3 6" id="KW-0949">S-adenosyl-L-methionine</keyword>
<comment type="similarity">
    <text evidence="5 6">Belongs to the autoinducer synthase family.</text>
</comment>
<keyword evidence="4 5" id="KW-0071">Autoinducer synthesis</keyword>
<accession>A0ABW9UY82</accession>